<evidence type="ECO:0000313" key="7">
    <source>
        <dbReference type="EMBL" id="RVT50102.1"/>
    </source>
</evidence>
<dbReference type="AlphaFoldDB" id="A0A3S2TLF5"/>
<dbReference type="PIRSF" id="PIRSF019239">
    <property type="entry name" value="MrpE"/>
    <property type="match status" value="1"/>
</dbReference>
<reference evidence="7 8" key="1">
    <citation type="submission" date="2019-01" db="EMBL/GenBank/DDBJ databases">
        <authorList>
            <person name="Chen W.-M."/>
        </authorList>
    </citation>
    <scope>NUCLEOTIDE SEQUENCE [LARGE SCALE GENOMIC DNA]</scope>
    <source>
        <strain evidence="7 8">ICH-3</strain>
    </source>
</reference>
<keyword evidence="6" id="KW-0472">Membrane</keyword>
<evidence type="ECO:0000256" key="6">
    <source>
        <dbReference type="ARBA" id="ARBA00023136"/>
    </source>
</evidence>
<dbReference type="PANTHER" id="PTHR34584:SF1">
    <property type="entry name" value="NA(+)_H(+) ANTIPORTER SUBUNIT E1"/>
    <property type="match status" value="1"/>
</dbReference>
<proteinExistence type="inferred from homology"/>
<evidence type="ECO:0000256" key="4">
    <source>
        <dbReference type="ARBA" id="ARBA00022692"/>
    </source>
</evidence>
<keyword evidence="8" id="KW-1185">Reference proteome</keyword>
<evidence type="ECO:0000256" key="2">
    <source>
        <dbReference type="ARBA" id="ARBA00006228"/>
    </source>
</evidence>
<dbReference type="GO" id="GO:0008324">
    <property type="term" value="F:monoatomic cation transmembrane transporter activity"/>
    <property type="evidence" value="ECO:0007669"/>
    <property type="project" value="InterPro"/>
</dbReference>
<dbReference type="Pfam" id="PF01899">
    <property type="entry name" value="MNHE"/>
    <property type="match status" value="1"/>
</dbReference>
<name>A0A3S2TLF5_9BURK</name>
<accession>A0A3S2TLF5</accession>
<comment type="subcellular location">
    <subcellularLocation>
        <location evidence="1">Cell membrane</location>
        <topology evidence="1">Multi-pass membrane protein</topology>
    </subcellularLocation>
</comment>
<evidence type="ECO:0000256" key="1">
    <source>
        <dbReference type="ARBA" id="ARBA00004651"/>
    </source>
</evidence>
<comment type="similarity">
    <text evidence="2">Belongs to the CPA3 antiporters (TC 2.A.63) subunit E family.</text>
</comment>
<dbReference type="GO" id="GO:0005886">
    <property type="term" value="C:plasma membrane"/>
    <property type="evidence" value="ECO:0007669"/>
    <property type="project" value="UniProtKB-SubCell"/>
</dbReference>
<dbReference type="InterPro" id="IPR002758">
    <property type="entry name" value="Cation_antiport_E"/>
</dbReference>
<evidence type="ECO:0000313" key="8">
    <source>
        <dbReference type="Proteomes" id="UP000288178"/>
    </source>
</evidence>
<comment type="caution">
    <text evidence="7">The sequence shown here is derived from an EMBL/GenBank/DDBJ whole genome shotgun (WGS) entry which is preliminary data.</text>
</comment>
<dbReference type="OrthoDB" id="9807187at2"/>
<dbReference type="PANTHER" id="PTHR34584">
    <property type="entry name" value="NA(+)/H(+) ANTIPORTER SUBUNIT E1"/>
    <property type="match status" value="1"/>
</dbReference>
<dbReference type="Proteomes" id="UP000288178">
    <property type="component" value="Unassembled WGS sequence"/>
</dbReference>
<dbReference type="EMBL" id="SACT01000006">
    <property type="protein sequence ID" value="RVT50102.1"/>
    <property type="molecule type" value="Genomic_DNA"/>
</dbReference>
<keyword evidence="5" id="KW-1133">Transmembrane helix</keyword>
<gene>
    <name evidence="7" type="ORF">ENE75_17480</name>
</gene>
<evidence type="ECO:0000256" key="5">
    <source>
        <dbReference type="ARBA" id="ARBA00022989"/>
    </source>
</evidence>
<keyword evidence="3" id="KW-1003">Cell membrane</keyword>
<keyword evidence="4" id="KW-0812">Transmembrane</keyword>
<protein>
    <submittedName>
        <fullName evidence="7">Monovalent cation/H+ antiporter subunit E</fullName>
    </submittedName>
</protein>
<evidence type="ECO:0000256" key="3">
    <source>
        <dbReference type="ARBA" id="ARBA00022475"/>
    </source>
</evidence>
<sequence>MKPGWFAHPVQSGLIAGTWLLLQQSAAVPQLITAAVLGLVLPRLLHGFTGTPVPPKAWGTAVRLFFVVLRDIVVANVTVAKLVLLPWARPEPAWVPVDLDIRDPRAVTLLATIITTTPGTVSCVVDEAAHRILVHALDGSPGVDAIAADIKTRYEAPLKEIFE</sequence>
<organism evidence="7 8">
    <name type="scientific">Rubrivivax albus</name>
    <dbReference type="NCBI Taxonomy" id="2499835"/>
    <lineage>
        <taxon>Bacteria</taxon>
        <taxon>Pseudomonadati</taxon>
        <taxon>Pseudomonadota</taxon>
        <taxon>Betaproteobacteria</taxon>
        <taxon>Burkholderiales</taxon>
        <taxon>Sphaerotilaceae</taxon>
        <taxon>Rubrivivax</taxon>
    </lineage>
</organism>
<dbReference type="RefSeq" id="WP_128199612.1">
    <property type="nucleotide sequence ID" value="NZ_SACT01000006.1"/>
</dbReference>